<comment type="caution">
    <text evidence="7">The sequence shown here is derived from an EMBL/GenBank/DDBJ whole genome shotgun (WGS) entry which is preliminary data.</text>
</comment>
<dbReference type="EMBL" id="SNRY01003056">
    <property type="protein sequence ID" value="KAA6322392.1"/>
    <property type="molecule type" value="Genomic_DNA"/>
</dbReference>
<organism evidence="7">
    <name type="scientific">termite gut metagenome</name>
    <dbReference type="NCBI Taxonomy" id="433724"/>
    <lineage>
        <taxon>unclassified sequences</taxon>
        <taxon>metagenomes</taxon>
        <taxon>organismal metagenomes</taxon>
    </lineage>
</organism>
<dbReference type="GO" id="GO:0009898">
    <property type="term" value="C:cytoplasmic side of plasma membrane"/>
    <property type="evidence" value="ECO:0007669"/>
    <property type="project" value="TreeGrafter"/>
</dbReference>
<evidence type="ECO:0000256" key="3">
    <source>
        <dbReference type="ARBA" id="ARBA00023136"/>
    </source>
</evidence>
<evidence type="ECO:0000256" key="5">
    <source>
        <dbReference type="SAM" id="MobiDB-lite"/>
    </source>
</evidence>
<dbReference type="InterPro" id="IPR043129">
    <property type="entry name" value="ATPase_NBD"/>
</dbReference>
<dbReference type="PANTHER" id="PTHR32432:SF4">
    <property type="entry name" value="CELL DIVISION PROTEIN FTSA"/>
    <property type="match status" value="1"/>
</dbReference>
<reference evidence="7" key="1">
    <citation type="submission" date="2019-03" db="EMBL/GenBank/DDBJ databases">
        <title>Single cell metagenomics reveals metabolic interactions within the superorganism composed of flagellate Streblomastix strix and complex community of Bacteroidetes bacteria on its surface.</title>
        <authorList>
            <person name="Treitli S.C."/>
            <person name="Kolisko M."/>
            <person name="Husnik F."/>
            <person name="Keeling P."/>
            <person name="Hampl V."/>
        </authorList>
    </citation>
    <scope>NUCLEOTIDE SEQUENCE</scope>
    <source>
        <strain evidence="7">STM</strain>
    </source>
</reference>
<evidence type="ECO:0000256" key="1">
    <source>
        <dbReference type="ARBA" id="ARBA00022475"/>
    </source>
</evidence>
<dbReference type="NCBIfam" id="TIGR01174">
    <property type="entry name" value="ftsA"/>
    <property type="match status" value="1"/>
</dbReference>
<dbReference type="InterPro" id="IPR050696">
    <property type="entry name" value="FtsA/MreB"/>
</dbReference>
<dbReference type="GO" id="GO:0051301">
    <property type="term" value="P:cell division"/>
    <property type="evidence" value="ECO:0007669"/>
    <property type="project" value="UniProtKB-KW"/>
</dbReference>
<gene>
    <name evidence="7" type="ORF">EZS27_028059</name>
</gene>
<dbReference type="InterPro" id="IPR020823">
    <property type="entry name" value="Cell_div_FtsA"/>
</dbReference>
<dbReference type="PANTHER" id="PTHR32432">
    <property type="entry name" value="CELL DIVISION PROTEIN FTSA-RELATED"/>
    <property type="match status" value="1"/>
</dbReference>
<dbReference type="Pfam" id="PF02491">
    <property type="entry name" value="SHS2_FTSA"/>
    <property type="match status" value="1"/>
</dbReference>
<keyword evidence="2 7" id="KW-0132">Cell division</keyword>
<feature type="compositionally biased region" description="Basic and acidic residues" evidence="5">
    <location>
        <begin position="410"/>
        <end position="429"/>
    </location>
</feature>
<dbReference type="AlphaFoldDB" id="A0A5J4QLI4"/>
<name>A0A5J4QLI4_9ZZZZ</name>
<evidence type="ECO:0000313" key="7">
    <source>
        <dbReference type="EMBL" id="KAA6322392.1"/>
    </source>
</evidence>
<protein>
    <submittedName>
        <fullName evidence="7">Cell division protein FtsA</fullName>
    </submittedName>
</protein>
<dbReference type="InterPro" id="IPR003494">
    <property type="entry name" value="SHS2_FtsA"/>
</dbReference>
<accession>A0A5J4QLI4</accession>
<evidence type="ECO:0000256" key="2">
    <source>
        <dbReference type="ARBA" id="ARBA00022618"/>
    </source>
</evidence>
<keyword evidence="1" id="KW-1003">Cell membrane</keyword>
<sequence>MMEFIAAIELGSSKISGIVGKKNKDESMQVLAYVKEEMATSVRKGVVYNLNKTAQALTSVINRLESKLQHPIAKVYVGISGQSLRTVKNVVQRDFKEETIISENLIYEIAEENCGTKLPDAEILDVVPQEYKIGNDFQVDPVGVACNRIEGHFLNIIARSSVKKNLEHAFEQAKIDIVDMPITPVAAASVILTESERRSGCALVDFGADTTTVSIYKNNLLRFLIVLPLGGNNITRDITSLQVEEDEAENMKIIYGNAIFDGNDNEEESVCVTENKVPNIKLGELNNVVEARTEEIIANVWNQIQSSGYADRLSAGIVTTGGGANLKNLNEAIRRRTGLFNIRYANFICNEVHEFEGFPIGDGMQNALLGLLFAGTANCAQIKNIEKEIVSPPPTDLFESDEILKRQKEETERLKVSKNKEEEKRTIEKKSKKSGKSLINTIKNFSRDIFIDEEMK</sequence>
<keyword evidence="4" id="KW-0131">Cell cycle</keyword>
<feature type="region of interest" description="Disordered" evidence="5">
    <location>
        <begin position="410"/>
        <end position="435"/>
    </location>
</feature>
<dbReference type="SUPFAM" id="SSF53067">
    <property type="entry name" value="Actin-like ATPase domain"/>
    <property type="match status" value="2"/>
</dbReference>
<keyword evidence="3" id="KW-0472">Membrane</keyword>
<dbReference type="PIRSF" id="PIRSF003101">
    <property type="entry name" value="FtsA"/>
    <property type="match status" value="1"/>
</dbReference>
<dbReference type="HAMAP" id="MF_02033">
    <property type="entry name" value="FtsA"/>
    <property type="match status" value="1"/>
</dbReference>
<evidence type="ECO:0000259" key="6">
    <source>
        <dbReference type="SMART" id="SM00842"/>
    </source>
</evidence>
<dbReference type="CDD" id="cd24048">
    <property type="entry name" value="ASKHA_NBD_FtsA"/>
    <property type="match status" value="1"/>
</dbReference>
<dbReference type="SMART" id="SM00842">
    <property type="entry name" value="FtsA"/>
    <property type="match status" value="1"/>
</dbReference>
<proteinExistence type="inferred from homology"/>
<dbReference type="GO" id="GO:0032153">
    <property type="term" value="C:cell division site"/>
    <property type="evidence" value="ECO:0007669"/>
    <property type="project" value="TreeGrafter"/>
</dbReference>
<dbReference type="Gene3D" id="3.30.420.40">
    <property type="match status" value="2"/>
</dbReference>
<dbReference type="Pfam" id="PF14450">
    <property type="entry name" value="FtsA"/>
    <property type="match status" value="1"/>
</dbReference>
<feature type="domain" description="SHS2" evidence="6">
    <location>
        <begin position="5"/>
        <end position="191"/>
    </location>
</feature>
<evidence type="ECO:0000256" key="4">
    <source>
        <dbReference type="ARBA" id="ARBA00023306"/>
    </source>
</evidence>